<dbReference type="PROSITE" id="PS50883">
    <property type="entry name" value="EAL"/>
    <property type="match status" value="1"/>
</dbReference>
<dbReference type="Proteomes" id="UP000198284">
    <property type="component" value="Unassembled WGS sequence"/>
</dbReference>
<dbReference type="CDD" id="cd01948">
    <property type="entry name" value="EAL"/>
    <property type="match status" value="1"/>
</dbReference>
<feature type="domain" description="GGDEF" evidence="3">
    <location>
        <begin position="502"/>
        <end position="636"/>
    </location>
</feature>
<dbReference type="SUPFAM" id="SSF55073">
    <property type="entry name" value="Nucleotide cyclase"/>
    <property type="match status" value="1"/>
</dbReference>
<keyword evidence="5" id="KW-1185">Reference proteome</keyword>
<evidence type="ECO:0000259" key="3">
    <source>
        <dbReference type="PROSITE" id="PS50887"/>
    </source>
</evidence>
<dbReference type="Gene3D" id="3.30.450.20">
    <property type="entry name" value="PAS domain"/>
    <property type="match status" value="3"/>
</dbReference>
<feature type="transmembrane region" description="Helical" evidence="1">
    <location>
        <begin position="27"/>
        <end position="50"/>
    </location>
</feature>
<sequence length="912" mass="100169">MEKPWFKPSLLRHSGPLRLERLRFLQAHLHLVLAWPTVGLILGMLMWGVIQSRVEKEWETAREQARRQTLSAARAYARQTSHAVERIDQALLMLKHEAESAPSMPQSTRLEPWRHKGFIPESPMLRFVLLNRDGGLIASSAPGADSGMAAADDLVILKQAAPDALHIAIAGNASPGVETAVRFSRRLENGAGEFNGVVSITAEPAFLTAFYDDALAGSDDLLAVQKENGPLLASRLGARQGLTSTFFLEPPAFDASTGIRQQPGTAFRDGQARIIAWQKLEKYPLVVLSARSEEEAYTSYYKAAQAYHGMGIAGSLLLLAFSLVGMAFAIRLAWREQQDEAVKNIFRLAVDGAREGFFMIRPVYGRNGHPSDYQIEDCNERGASMVGHAKRDLIGKYFSTLYSGEFLQKMNAFFQRGLESGFHEEEVRLSPESRMSATWMHRRVVRSGAGLAMTVRDVSDIKAHEQALSNMANADTLTALPNRHWLMNFLPLALEQARSADAGVALLFIDLDDFKNINDTLGHLAGDELLKGAAQRLKSLVRASDHVVRLGGDEFTIVLQQVGRIEDVTRLARLIVQAMNEPFTLARSSGHRVHASIGISMFPQDGADGDTLLKHADMAMYAAKAAGKGQFHFYQSHLSDRLILRVNKEQALRQAIERDEFVLHYQPRVDTLSGKLSSMEALVRWMHPEHGLLPPLEFIQVAEDTGLITKLGEMVIEKACAQIGQWQAQGLPVVPVSINVSALQLNNGSVERMLADCMARHGIDASLIGIELTESSMFSDAGMVSGELDAVRSLGVKLLVDDFGTGYSSLSQLQQLDVDVLKVDRAFTHRLCEGSEGKALFKAIVSMADALDLRIVAEGVETAEQLDALQSLGCDEVQGYLVSHAVPAADMPGLMQKRFLFPPSFDLSEAAA</sequence>
<dbReference type="NCBIfam" id="TIGR00254">
    <property type="entry name" value="GGDEF"/>
    <property type="match status" value="1"/>
</dbReference>
<reference evidence="4 5" key="1">
    <citation type="submission" date="2017-06" db="EMBL/GenBank/DDBJ databases">
        <authorList>
            <person name="Kim H.J."/>
            <person name="Triplett B.A."/>
        </authorList>
    </citation>
    <scope>NUCLEOTIDE SEQUENCE [LARGE SCALE GENOMIC DNA]</scope>
    <source>
        <strain evidence="4 5">U15</strain>
    </source>
</reference>
<dbReference type="AlphaFoldDB" id="A0A239M4F6"/>
<evidence type="ECO:0000313" key="4">
    <source>
        <dbReference type="EMBL" id="SNT37717.1"/>
    </source>
</evidence>
<dbReference type="Gene3D" id="3.20.20.450">
    <property type="entry name" value="EAL domain"/>
    <property type="match status" value="1"/>
</dbReference>
<dbReference type="PANTHER" id="PTHR44757:SF2">
    <property type="entry name" value="BIOFILM ARCHITECTURE MAINTENANCE PROTEIN MBAA"/>
    <property type="match status" value="1"/>
</dbReference>
<evidence type="ECO:0000256" key="1">
    <source>
        <dbReference type="SAM" id="Phobius"/>
    </source>
</evidence>
<dbReference type="CDD" id="cd12915">
    <property type="entry name" value="PDC2_DGC_like"/>
    <property type="match status" value="1"/>
</dbReference>
<feature type="transmembrane region" description="Helical" evidence="1">
    <location>
        <begin position="312"/>
        <end position="334"/>
    </location>
</feature>
<dbReference type="InterPro" id="IPR052155">
    <property type="entry name" value="Biofilm_reg_signaling"/>
</dbReference>
<dbReference type="InterPro" id="IPR000160">
    <property type="entry name" value="GGDEF_dom"/>
</dbReference>
<dbReference type="SMART" id="SM00267">
    <property type="entry name" value="GGDEF"/>
    <property type="match status" value="1"/>
</dbReference>
<dbReference type="InterPro" id="IPR035965">
    <property type="entry name" value="PAS-like_dom_sf"/>
</dbReference>
<dbReference type="EMBL" id="FZOT01000032">
    <property type="protein sequence ID" value="SNT37717.1"/>
    <property type="molecule type" value="Genomic_DNA"/>
</dbReference>
<dbReference type="InterPro" id="IPR001633">
    <property type="entry name" value="EAL_dom"/>
</dbReference>
<evidence type="ECO:0000313" key="5">
    <source>
        <dbReference type="Proteomes" id="UP000198284"/>
    </source>
</evidence>
<evidence type="ECO:0000259" key="2">
    <source>
        <dbReference type="PROSITE" id="PS50883"/>
    </source>
</evidence>
<dbReference type="InterPro" id="IPR029787">
    <property type="entry name" value="Nucleotide_cyclase"/>
</dbReference>
<dbReference type="OrthoDB" id="9813903at2"/>
<dbReference type="SUPFAM" id="SSF141868">
    <property type="entry name" value="EAL domain-like"/>
    <property type="match status" value="1"/>
</dbReference>
<feature type="domain" description="EAL" evidence="2">
    <location>
        <begin position="645"/>
        <end position="899"/>
    </location>
</feature>
<dbReference type="Pfam" id="PF00563">
    <property type="entry name" value="EAL"/>
    <property type="match status" value="1"/>
</dbReference>
<dbReference type="InterPro" id="IPR000014">
    <property type="entry name" value="PAS"/>
</dbReference>
<dbReference type="SMART" id="SM00052">
    <property type="entry name" value="EAL"/>
    <property type="match status" value="1"/>
</dbReference>
<dbReference type="Gene3D" id="3.30.70.270">
    <property type="match status" value="1"/>
</dbReference>
<dbReference type="InterPro" id="IPR043128">
    <property type="entry name" value="Rev_trsase/Diguanyl_cyclase"/>
</dbReference>
<dbReference type="PROSITE" id="PS50887">
    <property type="entry name" value="GGDEF"/>
    <property type="match status" value="1"/>
</dbReference>
<organism evidence="4 5">
    <name type="scientific">Noviherbaspirillum humi</name>
    <dbReference type="NCBI Taxonomy" id="1688639"/>
    <lineage>
        <taxon>Bacteria</taxon>
        <taxon>Pseudomonadati</taxon>
        <taxon>Pseudomonadota</taxon>
        <taxon>Betaproteobacteria</taxon>
        <taxon>Burkholderiales</taxon>
        <taxon>Oxalobacteraceae</taxon>
        <taxon>Noviherbaspirillum</taxon>
    </lineage>
</organism>
<dbReference type="SUPFAM" id="SSF55785">
    <property type="entry name" value="PYP-like sensor domain (PAS domain)"/>
    <property type="match status" value="1"/>
</dbReference>
<keyword evidence="1" id="KW-0472">Membrane</keyword>
<dbReference type="CDD" id="cd01949">
    <property type="entry name" value="GGDEF"/>
    <property type="match status" value="1"/>
</dbReference>
<proteinExistence type="predicted"/>
<dbReference type="NCBIfam" id="TIGR00229">
    <property type="entry name" value="sensory_box"/>
    <property type="match status" value="1"/>
</dbReference>
<keyword evidence="1" id="KW-0812">Transmembrane</keyword>
<keyword evidence="1" id="KW-1133">Transmembrane helix</keyword>
<dbReference type="PANTHER" id="PTHR44757">
    <property type="entry name" value="DIGUANYLATE CYCLASE DGCP"/>
    <property type="match status" value="1"/>
</dbReference>
<accession>A0A239M4F6</accession>
<dbReference type="Pfam" id="PF00990">
    <property type="entry name" value="GGDEF"/>
    <property type="match status" value="1"/>
</dbReference>
<name>A0A239M4F6_9BURK</name>
<dbReference type="CDD" id="cd00130">
    <property type="entry name" value="PAS"/>
    <property type="match status" value="1"/>
</dbReference>
<dbReference type="RefSeq" id="WP_089401814.1">
    <property type="nucleotide sequence ID" value="NZ_FZOT01000032.1"/>
</dbReference>
<gene>
    <name evidence="4" type="ORF">SAMN06265795_1324</name>
</gene>
<protein>
    <submittedName>
        <fullName evidence="4">PAS domain S-box-containing protein/diguanylate cyclase (GGDEF) domain-containing protein</fullName>
    </submittedName>
</protein>
<dbReference type="InterPro" id="IPR035919">
    <property type="entry name" value="EAL_sf"/>
</dbReference>